<gene>
    <name evidence="3" type="ORF">GOQ27_05365</name>
</gene>
<proteinExistence type="predicted"/>
<feature type="region of interest" description="Disordered" evidence="1">
    <location>
        <begin position="63"/>
        <end position="101"/>
    </location>
</feature>
<organism evidence="3 4">
    <name type="scientific">Anaeromonas frigoriresistens</name>
    <dbReference type="NCBI Taxonomy" id="2683708"/>
    <lineage>
        <taxon>Bacteria</taxon>
        <taxon>Bacillati</taxon>
        <taxon>Bacillota</taxon>
        <taxon>Tissierellia</taxon>
        <taxon>Tissierellales</taxon>
        <taxon>Thermohalobacteraceae</taxon>
        <taxon>Anaeromonas</taxon>
    </lineage>
</organism>
<reference evidence="3" key="1">
    <citation type="submission" date="2019-12" db="EMBL/GenBank/DDBJ databases">
        <title>Clostridiaceae gen. nov. sp. nov., isolated from sediment in Xinjiang, China.</title>
        <authorList>
            <person name="Zhang R."/>
        </authorList>
    </citation>
    <scope>NUCLEOTIDE SEQUENCE</scope>
    <source>
        <strain evidence="3">D2Q-11</strain>
    </source>
</reference>
<evidence type="ECO:0000256" key="1">
    <source>
        <dbReference type="SAM" id="MobiDB-lite"/>
    </source>
</evidence>
<evidence type="ECO:0000313" key="3">
    <source>
        <dbReference type="EMBL" id="MBS4537880.1"/>
    </source>
</evidence>
<keyword evidence="2" id="KW-0812">Transmembrane</keyword>
<comment type="caution">
    <text evidence="3">The sequence shown here is derived from an EMBL/GenBank/DDBJ whole genome shotgun (WGS) entry which is preliminary data.</text>
</comment>
<evidence type="ECO:0000313" key="4">
    <source>
        <dbReference type="Proteomes" id="UP000724672"/>
    </source>
</evidence>
<dbReference type="AlphaFoldDB" id="A0A942UUT1"/>
<evidence type="ECO:0000256" key="2">
    <source>
        <dbReference type="SAM" id="Phobius"/>
    </source>
</evidence>
<sequence>MKYKKVFYSIIVIILTIYSVSIILDLRIDTSKQYTSSIKKDYFEEDILFIESPMNIHEDEDIEEDLSEEIQDNEEETEDDAVEKEKPNIEPAKEETEDPSYVDGIGRSVDIKRASQNLMSKKDIIYSKFEYYREYDKETQDFFISQLQEGIKRAKLDQFDDRLSQERTIETINVNKIEDKLSSKDKRDLDKIIDKLGPINGLKLMKIFNNGITPKEQQDMQELLKGKLTDEEIILLNDILGRYMDK</sequence>
<protein>
    <submittedName>
        <fullName evidence="3">Uncharacterized protein</fullName>
    </submittedName>
</protein>
<dbReference type="EMBL" id="WSFT01000022">
    <property type="protein sequence ID" value="MBS4537880.1"/>
    <property type="molecule type" value="Genomic_DNA"/>
</dbReference>
<feature type="compositionally biased region" description="Acidic residues" evidence="1">
    <location>
        <begin position="63"/>
        <end position="82"/>
    </location>
</feature>
<dbReference type="Proteomes" id="UP000724672">
    <property type="component" value="Unassembled WGS sequence"/>
</dbReference>
<feature type="compositionally biased region" description="Basic and acidic residues" evidence="1">
    <location>
        <begin position="83"/>
        <end position="94"/>
    </location>
</feature>
<feature type="transmembrane region" description="Helical" evidence="2">
    <location>
        <begin position="6"/>
        <end position="26"/>
    </location>
</feature>
<name>A0A942UUT1_9FIRM</name>
<accession>A0A942UUT1</accession>
<keyword evidence="2" id="KW-1133">Transmembrane helix</keyword>
<keyword evidence="4" id="KW-1185">Reference proteome</keyword>
<keyword evidence="2" id="KW-0472">Membrane</keyword>
<dbReference type="RefSeq" id="WP_203365806.1">
    <property type="nucleotide sequence ID" value="NZ_WSFT01000022.1"/>
</dbReference>